<gene>
    <name evidence="1" type="ORF">OKIOD_LOCUS4787</name>
</gene>
<accession>A0ABN7S8D4</accession>
<name>A0ABN7S8D4_OIKDI</name>
<proteinExistence type="predicted"/>
<organism evidence="1 2">
    <name type="scientific">Oikopleura dioica</name>
    <name type="common">Tunicate</name>
    <dbReference type="NCBI Taxonomy" id="34765"/>
    <lineage>
        <taxon>Eukaryota</taxon>
        <taxon>Metazoa</taxon>
        <taxon>Chordata</taxon>
        <taxon>Tunicata</taxon>
        <taxon>Appendicularia</taxon>
        <taxon>Copelata</taxon>
        <taxon>Oikopleuridae</taxon>
        <taxon>Oikopleura</taxon>
    </lineage>
</organism>
<evidence type="ECO:0000313" key="1">
    <source>
        <dbReference type="EMBL" id="CAG5091755.1"/>
    </source>
</evidence>
<dbReference type="EMBL" id="OU015568">
    <property type="protein sequence ID" value="CAG5091755.1"/>
    <property type="molecule type" value="Genomic_DNA"/>
</dbReference>
<keyword evidence="2" id="KW-1185">Reference proteome</keyword>
<sequence>MVTKPFLPDFSFKELSEYTINDDCADTKSTRSRNTQKRLTTSLSKITLIESDTIDKEDNLDEKIEIIDENAMAEMLITECGFDADFVRTILNWRRPEYYEETDTKSVKVYLQPIRVDEFQLDAMDIIRQQTQIDEEKEPSDNDEDIEQRDRLNERVNKHADNINNEEYVPARQITKSTKENDSNSEENQKYYALVVTVASEEAYKRDIDCQENNQKRGQAEELEQRIDKRENKDGHEKKAREFQLENSFEEINNDESHLQNRDKRDVIDEEKTGAEIYEQENYNAEIYGDESPEAEDIYEYEQELYNAGEGDQEYNSAEKSKLGINKRNEHVKKSCRVDKYDPEDCYAEEYIEEIYQEANTEEERNNNKLIIEIDKEAAPEATQMTNKIRQKISRLEIAPNNRRKVKQKDKIEAGKIDKETAPEATQLTNKIREILAEIDKETAPEATQLTNKIREKLAGSKLPQLAAAK</sequence>
<evidence type="ECO:0000313" key="2">
    <source>
        <dbReference type="Proteomes" id="UP001158576"/>
    </source>
</evidence>
<protein>
    <submittedName>
        <fullName evidence="1">Oidioi.mRNA.OKI2018_I69.PAR.g13229.t1.cds</fullName>
    </submittedName>
</protein>
<reference evidence="1 2" key="1">
    <citation type="submission" date="2021-04" db="EMBL/GenBank/DDBJ databases">
        <authorList>
            <person name="Bliznina A."/>
        </authorList>
    </citation>
    <scope>NUCLEOTIDE SEQUENCE [LARGE SCALE GENOMIC DNA]</scope>
</reference>
<dbReference type="Proteomes" id="UP001158576">
    <property type="component" value="Chromosome PAR"/>
</dbReference>